<reference evidence="5 6" key="3">
    <citation type="submission" date="2017-10" db="EMBL/GenBank/DDBJ databases">
        <title>Consistent, comparative and evidence-based genome annotation and re-annotation for the closely-related species, Cryptosporidium parvum, C. hominis and C. tyzzeri.</title>
        <authorList>
            <person name="Baptista R.P."/>
            <person name="Li Y."/>
            <person name="Sateriale A."/>
            <person name="Striepen B."/>
            <person name="Kissinger J.C."/>
        </authorList>
    </citation>
    <scope>NUCLEOTIDE SEQUENCE [LARGE SCALE GENOMIC DNA]</scope>
    <source>
        <strain evidence="5">30976</strain>
    </source>
</reference>
<evidence type="ECO:0000256" key="2">
    <source>
        <dbReference type="SAM" id="SignalP"/>
    </source>
</evidence>
<dbReference type="GO" id="GO:0003756">
    <property type="term" value="F:protein disulfide isomerase activity"/>
    <property type="evidence" value="ECO:0007669"/>
    <property type="project" value="TreeGrafter"/>
</dbReference>
<dbReference type="CDD" id="cd02995">
    <property type="entry name" value="PDI_a_PDI_a'_C"/>
    <property type="match status" value="1"/>
</dbReference>
<dbReference type="VEuPathDB" id="CryptoDB:GY17_00001082"/>
<proteinExistence type="inferred from homology"/>
<evidence type="ECO:0000256" key="1">
    <source>
        <dbReference type="ARBA" id="ARBA00006347"/>
    </source>
</evidence>
<dbReference type="EMBL" id="JTAI01000044">
    <property type="protein sequence ID" value="PPS97049.1"/>
    <property type="molecule type" value="Genomic_DNA"/>
</dbReference>
<dbReference type="CDD" id="cd02982">
    <property type="entry name" value="PDI_b'_family"/>
    <property type="match status" value="1"/>
</dbReference>
<dbReference type="AlphaFoldDB" id="A0A0S4T9W0"/>
<dbReference type="Gene3D" id="3.40.30.10">
    <property type="entry name" value="Glutaredoxin"/>
    <property type="match status" value="3"/>
</dbReference>
<dbReference type="PANTHER" id="PTHR18929">
    <property type="entry name" value="PROTEIN DISULFIDE ISOMERASE"/>
    <property type="match status" value="1"/>
</dbReference>
<dbReference type="SUPFAM" id="SSF52833">
    <property type="entry name" value="Thioredoxin-like"/>
    <property type="match status" value="3"/>
</dbReference>
<feature type="signal peptide" evidence="2">
    <location>
        <begin position="1"/>
        <end position="22"/>
    </location>
</feature>
<protein>
    <submittedName>
        <fullName evidence="5">Protein disulfide isomerase</fullName>
    </submittedName>
</protein>
<gene>
    <name evidence="4" type="ORF">CHUDEA1_800</name>
    <name evidence="5" type="ORF">GY17_00001082</name>
</gene>
<evidence type="ECO:0000313" key="6">
    <source>
        <dbReference type="Proteomes" id="UP001429100"/>
    </source>
</evidence>
<feature type="domain" description="Thioredoxin" evidence="3">
    <location>
        <begin position="89"/>
        <end position="216"/>
    </location>
</feature>
<dbReference type="CDD" id="cd02961">
    <property type="entry name" value="PDI_a_family"/>
    <property type="match status" value="1"/>
</dbReference>
<dbReference type="Proteomes" id="UP001429100">
    <property type="component" value="Unassembled WGS sequence"/>
</dbReference>
<evidence type="ECO:0000259" key="3">
    <source>
        <dbReference type="PROSITE" id="PS51352"/>
    </source>
</evidence>
<dbReference type="PRINTS" id="PR00421">
    <property type="entry name" value="THIOREDOXIN"/>
</dbReference>
<dbReference type="InterPro" id="IPR036249">
    <property type="entry name" value="Thioredoxin-like_sf"/>
</dbReference>
<organism evidence="4">
    <name type="scientific">Cryptosporidium hominis</name>
    <dbReference type="NCBI Taxonomy" id="237895"/>
    <lineage>
        <taxon>Eukaryota</taxon>
        <taxon>Sar</taxon>
        <taxon>Alveolata</taxon>
        <taxon>Apicomplexa</taxon>
        <taxon>Conoidasida</taxon>
        <taxon>Coccidia</taxon>
        <taxon>Eucoccidiorida</taxon>
        <taxon>Eimeriorina</taxon>
        <taxon>Cryptosporidiidae</taxon>
        <taxon>Cryptosporidium</taxon>
    </lineage>
</organism>
<dbReference type="PROSITE" id="PS51352">
    <property type="entry name" value="THIOREDOXIN_2"/>
    <property type="match status" value="2"/>
</dbReference>
<dbReference type="GO" id="GO:0006457">
    <property type="term" value="P:protein folding"/>
    <property type="evidence" value="ECO:0007669"/>
    <property type="project" value="TreeGrafter"/>
</dbReference>
<dbReference type="GO" id="GO:0005783">
    <property type="term" value="C:endoplasmic reticulum"/>
    <property type="evidence" value="ECO:0007669"/>
    <property type="project" value="TreeGrafter"/>
</dbReference>
<accession>A0A0S4T9W0</accession>
<comment type="similarity">
    <text evidence="1">Belongs to the protein disulfide isomerase family.</text>
</comment>
<dbReference type="VEuPathDB" id="CryptoDB:CHUDEA1_800"/>
<keyword evidence="5" id="KW-0413">Isomerase</keyword>
<name>A0A0S4T9W0_CRYHO</name>
<dbReference type="VEuPathDB" id="CryptoDB:ChTU502y2012_411g0415"/>
<dbReference type="Pfam" id="PF13848">
    <property type="entry name" value="Thioredoxin_6"/>
    <property type="match status" value="1"/>
</dbReference>
<dbReference type="InterPro" id="IPR017937">
    <property type="entry name" value="Thioredoxin_CS"/>
</dbReference>
<evidence type="ECO:0000313" key="5">
    <source>
        <dbReference type="EMBL" id="PPS97049.1"/>
    </source>
</evidence>
<reference evidence="5 6" key="1">
    <citation type="submission" date="2014-11" db="EMBL/GenBank/DDBJ databases">
        <title>Comparative genomic analysis of Cryptosporidium hominis reveals occurrence of genetic recombination in virulent subtypes.</title>
        <authorList>
            <person name="Guo Y."/>
            <person name="Tang K."/>
            <person name="Frace M."/>
            <person name="Li N."/>
            <person name="Roellig D.M."/>
            <person name="Sammons S."/>
            <person name="Knipe K."/>
            <person name="Rowe L."/>
            <person name="Feng Y."/>
            <person name="Xiao L."/>
        </authorList>
    </citation>
    <scope>NUCLEOTIDE SEQUENCE [LARGE SCALE GENOMIC DNA]</scope>
    <source>
        <strain evidence="5">30976</strain>
    </source>
</reference>
<dbReference type="Proteomes" id="UP000199752">
    <property type="component" value="Chromosome 1"/>
</dbReference>
<feature type="chain" id="PRO_5006627584" evidence="2">
    <location>
        <begin position="23"/>
        <end position="657"/>
    </location>
</feature>
<dbReference type="GO" id="GO:0034976">
    <property type="term" value="P:response to endoplasmic reticulum stress"/>
    <property type="evidence" value="ECO:0007669"/>
    <property type="project" value="TreeGrafter"/>
</dbReference>
<reference evidence="4" key="2">
    <citation type="submission" date="2015-08" db="EMBL/GenBank/DDBJ databases">
        <authorList>
            <person name="Babu N.S."/>
            <person name="Beckwith C.J."/>
            <person name="Beseler K.G."/>
            <person name="Brison A."/>
            <person name="Carone J.V."/>
            <person name="Caskin T.P."/>
            <person name="Diamond M."/>
            <person name="Durham M.E."/>
            <person name="Foxe J.M."/>
            <person name="Go M."/>
            <person name="Henderson B.A."/>
            <person name="Jones I.B."/>
            <person name="McGettigan J.A."/>
            <person name="Micheletti S.J."/>
            <person name="Nasrallah M.E."/>
            <person name="Ortiz D."/>
            <person name="Piller C.R."/>
            <person name="Privatt S.R."/>
            <person name="Schneider S.L."/>
            <person name="Sharp S."/>
            <person name="Smith T.C."/>
            <person name="Stanton J.D."/>
            <person name="Ullery H.E."/>
            <person name="Wilson R.J."/>
            <person name="Serrano M.G."/>
            <person name="Buck G."/>
            <person name="Lee V."/>
            <person name="Wang Y."/>
            <person name="Carvalho R."/>
            <person name="Voegtly L."/>
            <person name="Shi R."/>
            <person name="Duckworth R."/>
            <person name="Johnson A."/>
            <person name="Loviza R."/>
            <person name="Walstead R."/>
            <person name="Shah Z."/>
            <person name="Kiflezghi M."/>
            <person name="Wade K."/>
            <person name="Ball S.L."/>
            <person name="Bradley K.W."/>
            <person name="Asai D.J."/>
            <person name="Bowman C.A."/>
            <person name="Russell D.A."/>
            <person name="Pope W.H."/>
            <person name="Jacobs-Sera D."/>
            <person name="Hendrix R.W."/>
            <person name="Hatfull G.F."/>
        </authorList>
    </citation>
    <scope>NUCLEOTIDE SEQUENCE [LARGE SCALE GENOMIC DNA]</scope>
</reference>
<keyword evidence="6" id="KW-1185">Reference proteome</keyword>
<feature type="domain" description="Thioredoxin" evidence="3">
    <location>
        <begin position="498"/>
        <end position="629"/>
    </location>
</feature>
<dbReference type="VEuPathDB" id="CryptoDB:Chro.10099"/>
<dbReference type="PROSITE" id="PS00194">
    <property type="entry name" value="THIOREDOXIN_1"/>
    <property type="match status" value="2"/>
</dbReference>
<sequence>MNYIIFLHTAYLILAGISSSFGEELRLSNSNNFGKSNDINNGNNSLYVSNSTNNNSSNNSFTTTTTTTVSTLMTANTIINKSNEIDAGFQITTPGPKFVQNLLNAGGVPNSESLVKQLGLEDLSEFTKIDSVVLFYVPWCVYCRGIMPEFEKAANIFKGKKISFGKIDCNEHRKAVLLEQVIRFPTIKIYSEGQSQYYSGLPNSVSIVNFVNSEFNRDISISSLSVLEVFLNTDNSSIKVVAIIDHENSDESDPMSLVSSSYSKLSHKYHNIFFAHALTNNTEVLNFIKNYSTKDKNKSRSVMNHSNLIKENTLAIFTPWDDNSDKQYDFNKNDGNKHGLILIDKVDFSNFENLEKQILKYQYPLITEFDPLIAQKLFLGEKTISFLFVNNDVPNLKLIMEKYREIASQFRGEILFVKSGTNLAHERRIAQVLIPEECKLPCISIIKFPSVDEGKMIAPTLPNMPPMKRPQAPLIYRCRFSGPDLLKNSNLEHFIQDFASGRLSPYFKSEEPPSEEDNDGPVRIVVSKTFKKEVIEINLDVLIVFYAPWCGHCRKLEPDYNVLAQRLRGISDKLKIAKIDGSQNEVENIQILGYPSILLFKSGMKTEPILYNGDRSVANMIEWISKNASFKFDHMQYLNPELAFEDDDLDMAISHEL</sequence>
<evidence type="ECO:0000313" key="4">
    <source>
        <dbReference type="EMBL" id="CUV04022.1"/>
    </source>
</evidence>
<dbReference type="InterPro" id="IPR013766">
    <property type="entry name" value="Thioredoxin_domain"/>
</dbReference>
<dbReference type="Pfam" id="PF00085">
    <property type="entry name" value="Thioredoxin"/>
    <property type="match status" value="2"/>
</dbReference>
<dbReference type="EMBL" id="LN877947">
    <property type="protein sequence ID" value="CUV04022.1"/>
    <property type="molecule type" value="Genomic_DNA"/>
</dbReference>
<keyword evidence="2" id="KW-0732">Signal</keyword>